<dbReference type="Pfam" id="PF00023">
    <property type="entry name" value="Ank"/>
    <property type="match status" value="1"/>
</dbReference>
<dbReference type="PANTHER" id="PTHR24193:SF121">
    <property type="entry name" value="ADA2A-CONTAINING COMPLEX COMPONENT 3, ISOFORM D"/>
    <property type="match status" value="1"/>
</dbReference>
<evidence type="ECO:0000313" key="4">
    <source>
        <dbReference type="Proteomes" id="UP001497392"/>
    </source>
</evidence>
<evidence type="ECO:0000256" key="1">
    <source>
        <dbReference type="ARBA" id="ARBA00022737"/>
    </source>
</evidence>
<comment type="caution">
    <text evidence="3">The sequence shown here is derived from an EMBL/GenBank/DDBJ whole genome shotgun (WGS) entry which is preliminary data.</text>
</comment>
<keyword evidence="1" id="KW-0677">Repeat</keyword>
<dbReference type="PANTHER" id="PTHR24193">
    <property type="entry name" value="ANKYRIN REPEAT PROTEIN"/>
    <property type="match status" value="1"/>
</dbReference>
<protein>
    <submittedName>
        <fullName evidence="3">G10086 protein</fullName>
    </submittedName>
</protein>
<reference evidence="3 4" key="1">
    <citation type="submission" date="2024-06" db="EMBL/GenBank/DDBJ databases">
        <authorList>
            <person name="Kraege A."/>
            <person name="Thomma B."/>
        </authorList>
    </citation>
    <scope>NUCLEOTIDE SEQUENCE [LARGE SCALE GENOMIC DNA]</scope>
</reference>
<organism evidence="3 4">
    <name type="scientific">Coccomyxa viridis</name>
    <dbReference type="NCBI Taxonomy" id="1274662"/>
    <lineage>
        <taxon>Eukaryota</taxon>
        <taxon>Viridiplantae</taxon>
        <taxon>Chlorophyta</taxon>
        <taxon>core chlorophytes</taxon>
        <taxon>Trebouxiophyceae</taxon>
        <taxon>Trebouxiophyceae incertae sedis</taxon>
        <taxon>Coccomyxaceae</taxon>
        <taxon>Coccomyxa</taxon>
    </lineage>
</organism>
<gene>
    <name evidence="3" type="primary">g10086</name>
    <name evidence="3" type="ORF">VP750_LOCUS9078</name>
</gene>
<name>A0ABP1G4W8_9CHLO</name>
<accession>A0ABP1G4W8</accession>
<sequence>MPAKSVKKATAVADAAAREAKILKLAGSIIDPNCQSIQLRSKFKLINRDNKKEACTLRDPCIGLNLLQIAVIADNVTAVEELIALGVDVNITVSQRHAEQWTPQDAPCRLAHDRVRKLWGQKIRTVCMAQMALDPVRDSLYGLIHLAVFAGSIATVRFLVNKGHADVNAPAGDSGLTPLMCAALVKEGSNSLRETGKYETMLNMVDALLELGGDLSRVNMVGNDFVAVAASTWDRGLWKDVLTHPTLLAKCTAKHAGRVALALFAGFVTNMNRMPASKEFMSEKYYISNAWVDGMTAMTPAWRAAEDPADAQELLDRLAAELSEPVPQRILRPYEASRHVDLNYSYAYIGFYPDEGHSTTNILCAIMQGIGVPPQAVDNRLMEVRPMLKCLFDMGVQPEALLLPKRPDQGKCMLCHQDNLQALIDVLGERCYGHLSQHKEVLMDQMWCCFHMNAKHPRMEGMQSPSQLTSAYYRGLLRILYESGVDWTDPSAWPEDYVDGHWKRQIPIPFLMGNIRTGSKSSISITIAICEELKALGNTDFVNTHYPNTVSPMVVAAQERSAEIILKMIQCGGNPEKQGSDWSCFFMAANSPFGRDMARAIHSMMNLSSVFLTVQAGCRRAHMQHYNRPSEETWQLFVNFLSGNHAGYQALLLPLKGPMPRAELLYKQCQLALKAPKADMEAVLEILLEPERELHSYVNRDDWDKALDAAVEMRDDAGITLLGHAVAWGYEEAARPILDAVGRSFVGSISLLDCSLEESKFHKPLFAAVVYGYDSILLSILELKPFREEIPAALLEHVVTEGTGSPGAPGQQARLFKREPGSCVETIDLLMCAASTGSVRITQALLDCGMRPKDTRRFRGNSYYKSAMHAAVEYPDLAMLMEGGSSMESGNSPKPGTKQIRCVEVLLKAGAAMTERHVSIILEALPTLDDTKLARSMWRLLTKHVSVCARCSLIGCWPHCHLCKTTSYCSVHCQQ</sequence>
<keyword evidence="2" id="KW-0040">ANK repeat</keyword>
<dbReference type="SMART" id="SM00248">
    <property type="entry name" value="ANK"/>
    <property type="match status" value="7"/>
</dbReference>
<evidence type="ECO:0000256" key="2">
    <source>
        <dbReference type="ARBA" id="ARBA00023043"/>
    </source>
</evidence>
<dbReference type="Gene3D" id="1.25.40.20">
    <property type="entry name" value="Ankyrin repeat-containing domain"/>
    <property type="match status" value="2"/>
</dbReference>
<keyword evidence="4" id="KW-1185">Reference proteome</keyword>
<dbReference type="InterPro" id="IPR036770">
    <property type="entry name" value="Ankyrin_rpt-contain_sf"/>
</dbReference>
<evidence type="ECO:0000313" key="3">
    <source>
        <dbReference type="EMBL" id="CAL5227172.1"/>
    </source>
</evidence>
<proteinExistence type="predicted"/>
<dbReference type="InterPro" id="IPR050663">
    <property type="entry name" value="Ankyrin-SOCS_Box"/>
</dbReference>
<dbReference type="Proteomes" id="UP001497392">
    <property type="component" value="Unassembled WGS sequence"/>
</dbReference>
<dbReference type="SUPFAM" id="SSF48403">
    <property type="entry name" value="Ankyrin repeat"/>
    <property type="match status" value="1"/>
</dbReference>
<dbReference type="EMBL" id="CAXHTA020000017">
    <property type="protein sequence ID" value="CAL5227172.1"/>
    <property type="molecule type" value="Genomic_DNA"/>
</dbReference>
<dbReference type="InterPro" id="IPR002110">
    <property type="entry name" value="Ankyrin_rpt"/>
</dbReference>